<dbReference type="AlphaFoldDB" id="A0A086TC12"/>
<comment type="caution">
    <text evidence="3">The sequence shown here is derived from an EMBL/GenBank/DDBJ whole genome shotgun (WGS) entry which is preliminary data.</text>
</comment>
<keyword evidence="2" id="KW-0472">Membrane</keyword>
<evidence type="ECO:0000256" key="1">
    <source>
        <dbReference type="SAM" id="MobiDB-lite"/>
    </source>
</evidence>
<reference evidence="4" key="1">
    <citation type="journal article" date="2014" name="Genome Announc.">
        <title>Genome sequence and annotation of Acremonium chrysogenum, producer of the beta-lactam antibiotic cephalosporin C.</title>
        <authorList>
            <person name="Terfehr D."/>
            <person name="Dahlmann T.A."/>
            <person name="Specht T."/>
            <person name="Zadra I."/>
            <person name="Kuernsteiner H."/>
            <person name="Kueck U."/>
        </authorList>
    </citation>
    <scope>NUCLEOTIDE SEQUENCE [LARGE SCALE GENOMIC DNA]</scope>
    <source>
        <strain evidence="4">ATCC 11550 / CBS 779.69 / DSM 880 / IAM 14645 / JCM 23072 / IMI 49137</strain>
    </source>
</reference>
<dbReference type="HOGENOM" id="CLU_063111_1_0_1"/>
<dbReference type="PANTHER" id="PTHR37451">
    <property type="entry name" value="MARVEL DOMAIN"/>
    <property type="match status" value="1"/>
</dbReference>
<feature type="transmembrane region" description="Helical" evidence="2">
    <location>
        <begin position="50"/>
        <end position="69"/>
    </location>
</feature>
<feature type="region of interest" description="Disordered" evidence="1">
    <location>
        <begin position="205"/>
        <end position="275"/>
    </location>
</feature>
<name>A0A086TC12_HAPC1</name>
<gene>
    <name evidence="3" type="ORF">ACRE_022730</name>
</gene>
<evidence type="ECO:0008006" key="5">
    <source>
        <dbReference type="Google" id="ProtNLM"/>
    </source>
</evidence>
<keyword evidence="4" id="KW-1185">Reference proteome</keyword>
<dbReference type="PANTHER" id="PTHR37451:SF3">
    <property type="entry name" value="MARVEL DOMAIN-CONTAINING PROTEIN"/>
    <property type="match status" value="1"/>
</dbReference>
<accession>A0A086TC12</accession>
<dbReference type="Proteomes" id="UP000029964">
    <property type="component" value="Unassembled WGS sequence"/>
</dbReference>
<protein>
    <recommendedName>
        <fullName evidence="5">MARVEL domain-containing protein</fullName>
    </recommendedName>
</protein>
<evidence type="ECO:0000313" key="3">
    <source>
        <dbReference type="EMBL" id="KFH46894.1"/>
    </source>
</evidence>
<keyword evidence="2" id="KW-1133">Transmembrane helix</keyword>
<feature type="transmembrane region" description="Helical" evidence="2">
    <location>
        <begin position="16"/>
        <end position="38"/>
    </location>
</feature>
<dbReference type="OrthoDB" id="5284712at2759"/>
<feature type="compositionally biased region" description="Low complexity" evidence="1">
    <location>
        <begin position="240"/>
        <end position="256"/>
    </location>
</feature>
<sequence>MVSWEWDQNYVPPVKLGLHCAQIVLSFVLWCLAIAVFAGEDSKVVGTNGWTFGVCFLSIPAWIFLIMTPRFARTRRYAQPHAMLAVDVLFTIIWISAFATQADYNTQGLCGKVCHLSKAVVGLGVFVALLFILTSVISGYTLQYYKFNGNLPGYDNRKIRGGGGENIDPDKAAFSMAPPDDEAYERVNMDDTEAAYAGEQYGHANPYSADDYDDPSRYGSLPSRNNGMFDADTEYTSTVGPTTAAASYGGSAAPSSHPYDDPAHFPAANYDRIER</sequence>
<keyword evidence="2" id="KW-0812">Transmembrane</keyword>
<evidence type="ECO:0000256" key="2">
    <source>
        <dbReference type="SAM" id="Phobius"/>
    </source>
</evidence>
<evidence type="ECO:0000313" key="4">
    <source>
        <dbReference type="Proteomes" id="UP000029964"/>
    </source>
</evidence>
<feature type="transmembrane region" description="Helical" evidence="2">
    <location>
        <begin position="119"/>
        <end position="142"/>
    </location>
</feature>
<proteinExistence type="predicted"/>
<dbReference type="STRING" id="857340.A0A086TC12"/>
<feature type="transmembrane region" description="Helical" evidence="2">
    <location>
        <begin position="81"/>
        <end position="99"/>
    </location>
</feature>
<organism evidence="3 4">
    <name type="scientific">Hapsidospora chrysogenum (strain ATCC 11550 / CBS 779.69 / DSM 880 / IAM 14645 / JCM 23072 / IMI 49137)</name>
    <name type="common">Acremonium chrysogenum</name>
    <dbReference type="NCBI Taxonomy" id="857340"/>
    <lineage>
        <taxon>Eukaryota</taxon>
        <taxon>Fungi</taxon>
        <taxon>Dikarya</taxon>
        <taxon>Ascomycota</taxon>
        <taxon>Pezizomycotina</taxon>
        <taxon>Sordariomycetes</taxon>
        <taxon>Hypocreomycetidae</taxon>
        <taxon>Hypocreales</taxon>
        <taxon>Bionectriaceae</taxon>
        <taxon>Hapsidospora</taxon>
    </lineage>
</organism>
<dbReference type="EMBL" id="JPKY01000014">
    <property type="protein sequence ID" value="KFH46894.1"/>
    <property type="molecule type" value="Genomic_DNA"/>
</dbReference>